<reference evidence="2" key="1">
    <citation type="submission" date="2021-04" db="EMBL/GenBank/DDBJ databases">
        <title>Luteolibacter sp. 32A isolated from the skin of an Anderson's salamander (Ambystoma andersonii).</title>
        <authorList>
            <person name="Spergser J."/>
            <person name="Busse H.-J."/>
        </authorList>
    </citation>
    <scope>NUCLEOTIDE SEQUENCE</scope>
    <source>
        <strain evidence="2">32A</strain>
    </source>
</reference>
<dbReference type="RefSeq" id="WP_211634397.1">
    <property type="nucleotide sequence ID" value="NZ_CP073100.1"/>
</dbReference>
<accession>A0A975J2W7</accession>
<evidence type="ECO:0000313" key="2">
    <source>
        <dbReference type="EMBL" id="QUE53053.1"/>
    </source>
</evidence>
<organism evidence="2 3">
    <name type="scientific">Luteolibacter ambystomatis</name>
    <dbReference type="NCBI Taxonomy" id="2824561"/>
    <lineage>
        <taxon>Bacteria</taxon>
        <taxon>Pseudomonadati</taxon>
        <taxon>Verrucomicrobiota</taxon>
        <taxon>Verrucomicrobiia</taxon>
        <taxon>Verrucomicrobiales</taxon>
        <taxon>Verrucomicrobiaceae</taxon>
        <taxon>Luteolibacter</taxon>
    </lineage>
</organism>
<keyword evidence="1" id="KW-0812">Transmembrane</keyword>
<evidence type="ECO:0000256" key="1">
    <source>
        <dbReference type="SAM" id="Phobius"/>
    </source>
</evidence>
<dbReference type="AlphaFoldDB" id="A0A975J2W7"/>
<dbReference type="KEGG" id="lamb:KBB96_09195"/>
<keyword evidence="3" id="KW-1185">Reference proteome</keyword>
<protein>
    <submittedName>
        <fullName evidence="2">PepSY domain-containing protein</fullName>
    </submittedName>
</protein>
<name>A0A975J2W7_9BACT</name>
<keyword evidence="1" id="KW-1133">Transmembrane helix</keyword>
<dbReference type="EMBL" id="CP073100">
    <property type="protein sequence ID" value="QUE53053.1"/>
    <property type="molecule type" value="Genomic_DNA"/>
</dbReference>
<sequence>MTRNWIRKSHRWLGLLFSLTALMSAGSGVLHTVMTRTQAPPPSARPSGGGLDAAAIRIPIADAVAKLPAGTKASAVNVRTISGEPWYQVFTGGPGVPAYVSAVDGRIDPTRDELYAAEIATAFLGGKPVRKTGYLTAFNNEYINIFRILPVHRYDADDGKGTRVYVSTTTGSVTRHTDDGRQFEASAFTNFHKLGFIPNKDIRDWVQIITTGGLFLLSLFGILLFFITRPRKRAASEPRRGDGW</sequence>
<evidence type="ECO:0000313" key="3">
    <source>
        <dbReference type="Proteomes" id="UP000676169"/>
    </source>
</evidence>
<keyword evidence="1" id="KW-0472">Membrane</keyword>
<proteinExistence type="predicted"/>
<feature type="transmembrane region" description="Helical" evidence="1">
    <location>
        <begin position="205"/>
        <end position="227"/>
    </location>
</feature>
<gene>
    <name evidence="2" type="ORF">KBB96_09195</name>
</gene>
<dbReference type="Proteomes" id="UP000676169">
    <property type="component" value="Chromosome"/>
</dbReference>